<evidence type="ECO:0000313" key="1">
    <source>
        <dbReference type="EMBL" id="AKQ66519.1"/>
    </source>
</evidence>
<dbReference type="STRING" id="1297742.A176_003431"/>
<reference evidence="1 2" key="1">
    <citation type="journal article" date="2016" name="PLoS ONE">
        <title>Complete Genome Sequence and Comparative Genomics of a Novel Myxobacterium Myxococcus hansupus.</title>
        <authorList>
            <person name="Sharma G."/>
            <person name="Narwani T."/>
            <person name="Subramanian S."/>
        </authorList>
    </citation>
    <scope>NUCLEOTIDE SEQUENCE [LARGE SCALE GENOMIC DNA]</scope>
    <source>
        <strain evidence="2">mixupus</strain>
    </source>
</reference>
<evidence type="ECO:0000313" key="2">
    <source>
        <dbReference type="Proteomes" id="UP000009026"/>
    </source>
</evidence>
<sequence length="38" mass="4125">MSASLSEGWGFMVDVEPALRLLCRRFAVVSLLPSLDGT</sequence>
<organism evidence="1 2">
    <name type="scientific">Pseudomyxococcus hansupus</name>
    <dbReference type="NCBI Taxonomy" id="1297742"/>
    <lineage>
        <taxon>Bacteria</taxon>
        <taxon>Pseudomonadati</taxon>
        <taxon>Myxococcota</taxon>
        <taxon>Myxococcia</taxon>
        <taxon>Myxococcales</taxon>
        <taxon>Cystobacterineae</taxon>
        <taxon>Myxococcaceae</taxon>
        <taxon>Pseudomyxococcus</taxon>
    </lineage>
</organism>
<proteinExistence type="predicted"/>
<gene>
    <name evidence="1" type="ORF">A176_003431</name>
</gene>
<dbReference type="AlphaFoldDB" id="A0A0H4WUQ6"/>
<dbReference type="Proteomes" id="UP000009026">
    <property type="component" value="Chromosome"/>
</dbReference>
<dbReference type="PATRIC" id="fig|1297742.4.peg.3460"/>
<dbReference type="KEGG" id="mym:A176_003431"/>
<protein>
    <submittedName>
        <fullName evidence="1">Uncharacterized protein</fullName>
    </submittedName>
</protein>
<accession>A0A0H4WUQ6</accession>
<dbReference type="EMBL" id="CP012109">
    <property type="protein sequence ID" value="AKQ66519.1"/>
    <property type="molecule type" value="Genomic_DNA"/>
</dbReference>
<name>A0A0H4WUQ6_9BACT</name>
<keyword evidence="2" id="KW-1185">Reference proteome</keyword>